<dbReference type="Gene3D" id="1.20.1280.50">
    <property type="match status" value="1"/>
</dbReference>
<reference evidence="2 3" key="1">
    <citation type="journal article" date="2024" name="Plant J.">
        <title>Genome sequences and population genomics reveal climatic adaptation and genomic divergence between two closely related sweetgum species.</title>
        <authorList>
            <person name="Xu W.Q."/>
            <person name="Ren C.Q."/>
            <person name="Zhang X.Y."/>
            <person name="Comes H.P."/>
            <person name="Liu X.H."/>
            <person name="Li Y.G."/>
            <person name="Kettle C.J."/>
            <person name="Jalonen R."/>
            <person name="Gaisberger H."/>
            <person name="Ma Y.Z."/>
            <person name="Qiu Y.X."/>
        </authorList>
    </citation>
    <scope>NUCLEOTIDE SEQUENCE [LARGE SCALE GENOMIC DNA]</scope>
    <source>
        <strain evidence="2">Hangzhou</strain>
    </source>
</reference>
<evidence type="ECO:0000259" key="1">
    <source>
        <dbReference type="PROSITE" id="PS50181"/>
    </source>
</evidence>
<protein>
    <recommendedName>
        <fullName evidence="1">F-box domain-containing protein</fullName>
    </recommendedName>
</protein>
<dbReference type="Pfam" id="PF00646">
    <property type="entry name" value="F-box"/>
    <property type="match status" value="1"/>
</dbReference>
<dbReference type="SUPFAM" id="SSF81383">
    <property type="entry name" value="F-box domain"/>
    <property type="match status" value="1"/>
</dbReference>
<dbReference type="CDD" id="cd09917">
    <property type="entry name" value="F-box_SF"/>
    <property type="match status" value="1"/>
</dbReference>
<evidence type="ECO:0000313" key="3">
    <source>
        <dbReference type="Proteomes" id="UP001415857"/>
    </source>
</evidence>
<dbReference type="PROSITE" id="PS50181">
    <property type="entry name" value="FBOX"/>
    <property type="match status" value="1"/>
</dbReference>
<dbReference type="AlphaFoldDB" id="A0AAP0R8Y1"/>
<name>A0AAP0R8Y1_LIQFO</name>
<dbReference type="PANTHER" id="PTHR45463">
    <property type="entry name" value="OS09G0392200 PROTEIN"/>
    <property type="match status" value="1"/>
</dbReference>
<dbReference type="EMBL" id="JBBPBK010000013">
    <property type="protein sequence ID" value="KAK9272143.1"/>
    <property type="molecule type" value="Genomic_DNA"/>
</dbReference>
<feature type="domain" description="F-box" evidence="1">
    <location>
        <begin position="27"/>
        <end position="74"/>
    </location>
</feature>
<organism evidence="2 3">
    <name type="scientific">Liquidambar formosana</name>
    <name type="common">Formosan gum</name>
    <dbReference type="NCBI Taxonomy" id="63359"/>
    <lineage>
        <taxon>Eukaryota</taxon>
        <taxon>Viridiplantae</taxon>
        <taxon>Streptophyta</taxon>
        <taxon>Embryophyta</taxon>
        <taxon>Tracheophyta</taxon>
        <taxon>Spermatophyta</taxon>
        <taxon>Magnoliopsida</taxon>
        <taxon>eudicotyledons</taxon>
        <taxon>Gunneridae</taxon>
        <taxon>Pentapetalae</taxon>
        <taxon>Saxifragales</taxon>
        <taxon>Altingiaceae</taxon>
        <taxon>Liquidambar</taxon>
    </lineage>
</organism>
<keyword evidence="3" id="KW-1185">Reference proteome</keyword>
<gene>
    <name evidence="2" type="ORF">L1049_002514</name>
</gene>
<sequence>MVLKRDNNINFNMTRGKKKKSVNIGEWRPWSELPEDMLNLILKQLNLRDYFAIGGVCRRWSSFVEAYKQDYMASQPPLVVIISTHAKRSCFFYNIFDGRTHKALLPYFAGRSCFGFSCGYLIMQDKNCSNELWVVNPLTRDEHLLLLPTSLRCSCYHRFFNHALSKSCNRGYL</sequence>
<dbReference type="InterPro" id="IPR001810">
    <property type="entry name" value="F-box_dom"/>
</dbReference>
<proteinExistence type="predicted"/>
<dbReference type="InterPro" id="IPR036047">
    <property type="entry name" value="F-box-like_dom_sf"/>
</dbReference>
<evidence type="ECO:0000313" key="2">
    <source>
        <dbReference type="EMBL" id="KAK9272143.1"/>
    </source>
</evidence>
<comment type="caution">
    <text evidence="2">The sequence shown here is derived from an EMBL/GenBank/DDBJ whole genome shotgun (WGS) entry which is preliminary data.</text>
</comment>
<accession>A0AAP0R8Y1</accession>
<dbReference type="SMART" id="SM00256">
    <property type="entry name" value="FBOX"/>
    <property type="match status" value="1"/>
</dbReference>
<dbReference type="PANTHER" id="PTHR45463:SF8">
    <property type="entry name" value="OS09G0392200 PROTEIN"/>
    <property type="match status" value="1"/>
</dbReference>
<dbReference type="Proteomes" id="UP001415857">
    <property type="component" value="Unassembled WGS sequence"/>
</dbReference>